<comment type="cofactor">
    <cofactor evidence="8">
        <name>Mn(2+)</name>
        <dbReference type="ChEBI" id="CHEBI:29035"/>
    </cofactor>
    <text evidence="8">Binds 2 manganese ions per subunit.</text>
</comment>
<evidence type="ECO:0000313" key="11">
    <source>
        <dbReference type="Proteomes" id="UP000811844"/>
    </source>
</evidence>
<evidence type="ECO:0000256" key="1">
    <source>
        <dbReference type="ARBA" id="ARBA00000135"/>
    </source>
</evidence>
<dbReference type="CDD" id="cd00433">
    <property type="entry name" value="Peptidase_M17"/>
    <property type="match status" value="1"/>
</dbReference>
<dbReference type="InterPro" id="IPR000819">
    <property type="entry name" value="Peptidase_M17_C"/>
</dbReference>
<evidence type="ECO:0000256" key="3">
    <source>
        <dbReference type="ARBA" id="ARBA00009528"/>
    </source>
</evidence>
<dbReference type="SUPFAM" id="SSF52949">
    <property type="entry name" value="Macro domain-like"/>
    <property type="match status" value="1"/>
</dbReference>
<feature type="domain" description="Cytosol aminopeptidase" evidence="9">
    <location>
        <begin position="347"/>
        <end position="354"/>
    </location>
</feature>
<comment type="similarity">
    <text evidence="3 8">Belongs to the peptidase M17 family.</text>
</comment>
<dbReference type="EC" id="3.4.11.1" evidence="8"/>
<dbReference type="NCBIfam" id="NF002074">
    <property type="entry name" value="PRK00913.1-4"/>
    <property type="match status" value="1"/>
</dbReference>
<keyword evidence="5 8" id="KW-0645">Protease</keyword>
<comment type="catalytic activity">
    <reaction evidence="2 8">
        <text>Release of an N-terminal amino acid, preferentially leucine, but not glutamic or aspartic acids.</text>
        <dbReference type="EC" id="3.4.11.10"/>
    </reaction>
</comment>
<comment type="subcellular location">
    <subcellularLocation>
        <location evidence="8">Cytoplasm</location>
    </subcellularLocation>
</comment>
<comment type="catalytic activity">
    <reaction evidence="1 8">
        <text>Release of an N-terminal amino acid, Xaa-|-Yaa-, in which Xaa is preferably Leu, but may be other amino acids including Pro although not Arg or Lys, and Yaa may be Pro. Amino acid amides and methyl esters are also readily hydrolyzed, but rates on arylamides are exceedingly low.</text>
        <dbReference type="EC" id="3.4.11.1"/>
    </reaction>
</comment>
<name>A0ABS5I665_9GAMM</name>
<dbReference type="RefSeq" id="WP_153665772.1">
    <property type="nucleotide sequence ID" value="NZ_JAAIKR010000016.1"/>
</dbReference>
<dbReference type="InterPro" id="IPR043472">
    <property type="entry name" value="Macro_dom-like"/>
</dbReference>
<keyword evidence="6 8" id="KW-0378">Hydrolase</keyword>
<proteinExistence type="inferred from homology"/>
<dbReference type="PRINTS" id="PR00481">
    <property type="entry name" value="LAMNOPPTDASE"/>
</dbReference>
<evidence type="ECO:0000259" key="9">
    <source>
        <dbReference type="PROSITE" id="PS00631"/>
    </source>
</evidence>
<dbReference type="InterPro" id="IPR008283">
    <property type="entry name" value="Peptidase_M17_N"/>
</dbReference>
<dbReference type="EC" id="3.4.11.10" evidence="8"/>
<protein>
    <recommendedName>
        <fullName evidence="8">Probable cytosol aminopeptidase</fullName>
        <ecNumber evidence="8">3.4.11.1</ecNumber>
    </recommendedName>
    <alternativeName>
        <fullName evidence="8">Leucine aminopeptidase</fullName>
        <shortName evidence="8">LAP</shortName>
        <ecNumber evidence="8">3.4.11.10</ecNumber>
    </alternativeName>
    <alternativeName>
        <fullName evidence="8">Leucyl aminopeptidase</fullName>
    </alternativeName>
</protein>
<keyword evidence="4 8" id="KW-0031">Aminopeptidase</keyword>
<dbReference type="PANTHER" id="PTHR11963:SF23">
    <property type="entry name" value="CYTOSOL AMINOPEPTIDASE"/>
    <property type="match status" value="1"/>
</dbReference>
<feature type="binding site" evidence="8">
    <location>
        <position position="267"/>
    </location>
    <ligand>
        <name>Mn(2+)</name>
        <dbReference type="ChEBI" id="CHEBI:29035"/>
        <label>2</label>
    </ligand>
</feature>
<dbReference type="EMBL" id="JAAIKR010000016">
    <property type="protein sequence ID" value="MBR9729209.1"/>
    <property type="molecule type" value="Genomic_DNA"/>
</dbReference>
<dbReference type="Pfam" id="PF02789">
    <property type="entry name" value="Peptidase_M17_N"/>
    <property type="match status" value="1"/>
</dbReference>
<evidence type="ECO:0000256" key="7">
    <source>
        <dbReference type="ARBA" id="ARBA00023211"/>
    </source>
</evidence>
<dbReference type="PROSITE" id="PS00631">
    <property type="entry name" value="CYTOSOL_AP"/>
    <property type="match status" value="1"/>
</dbReference>
<feature type="binding site" evidence="8">
    <location>
        <position position="351"/>
    </location>
    <ligand>
        <name>Mn(2+)</name>
        <dbReference type="ChEBI" id="CHEBI:29035"/>
        <label>1</label>
    </ligand>
</feature>
<feature type="active site" evidence="8">
    <location>
        <position position="279"/>
    </location>
</feature>
<dbReference type="InterPro" id="IPR023042">
    <property type="entry name" value="Peptidase_M17_leu_NH2_pept"/>
</dbReference>
<dbReference type="SUPFAM" id="SSF53187">
    <property type="entry name" value="Zn-dependent exopeptidases"/>
    <property type="match status" value="1"/>
</dbReference>
<dbReference type="HAMAP" id="MF_00181">
    <property type="entry name" value="Cytosol_peptidase_M17"/>
    <property type="match status" value="1"/>
</dbReference>
<reference evidence="10 11" key="1">
    <citation type="submission" date="2020-02" db="EMBL/GenBank/DDBJ databases">
        <title>Shewanella WXL01 sp. nov., a marine bacterium isolated from green algae in Luhuitou Fringing Reef (Northern South China Sea).</title>
        <authorList>
            <person name="Wang X."/>
        </authorList>
    </citation>
    <scope>NUCLEOTIDE SEQUENCE [LARGE SCALE GENOMIC DNA]</scope>
    <source>
        <strain evidence="10 11">MCCC 1A01895</strain>
    </source>
</reference>
<gene>
    <name evidence="8" type="primary">pepA</name>
    <name evidence="10" type="ORF">G3R48_14610</name>
</gene>
<accession>A0ABS5I665</accession>
<keyword evidence="11" id="KW-1185">Reference proteome</keyword>
<keyword evidence="7 8" id="KW-0464">Manganese</keyword>
<dbReference type="Proteomes" id="UP000811844">
    <property type="component" value="Unassembled WGS sequence"/>
</dbReference>
<evidence type="ECO:0000256" key="2">
    <source>
        <dbReference type="ARBA" id="ARBA00000967"/>
    </source>
</evidence>
<evidence type="ECO:0000313" key="10">
    <source>
        <dbReference type="EMBL" id="MBR9729209.1"/>
    </source>
</evidence>
<sequence>MTFSFNVTNQSPATVKADAIVVFVAKDGALSSSAQAIEDANQGLISKRLSCKDLAEKSGNAITLFDPAAIKAERVVVVYTESFTLDAQDFDELCDSLSTILTSLKQANITVCLNDLTVNGQNEAYLVQQLADVLVKNTYKFTGFKSDDDTNEPLASVVSFYSENQQAVAQAAKTGVSVANGKNVARHLGNLPPNICHPTYLAETALTLAEQNNKLSVRIVDEAEMAELGMHSLLSVGNGSAQPSKLIVMEYKGAAQADAKPYALVGKGVTFDSGGISLKPGAAMDEMKFDMCGAASVFGTVASVVELDLPINLVAVVGAAENMPSDCATRPGDVIKTMSGKTIEVLNTDAEGRLVLCDALTFVQQYQPKTIIDIATLTGAIIVALGDQAAGLFSNDQAFADTLIKSGEQTGDLLWQFPIWERYGKKLKSNFADLANIGTPGAGSITAACFLSEFVKDQTWAHIDIAGVAWNKGNSKGATGKPVGLLVNYLMNVK</sequence>
<evidence type="ECO:0000256" key="6">
    <source>
        <dbReference type="ARBA" id="ARBA00022801"/>
    </source>
</evidence>
<feature type="binding site" evidence="8">
    <location>
        <position position="290"/>
    </location>
    <ligand>
        <name>Mn(2+)</name>
        <dbReference type="ChEBI" id="CHEBI:29035"/>
        <label>2</label>
    </ligand>
</feature>
<dbReference type="Gene3D" id="3.40.630.10">
    <property type="entry name" value="Zn peptidases"/>
    <property type="match status" value="1"/>
</dbReference>
<dbReference type="NCBIfam" id="NF002073">
    <property type="entry name" value="PRK00913.1-2"/>
    <property type="match status" value="1"/>
</dbReference>
<evidence type="ECO:0000256" key="5">
    <source>
        <dbReference type="ARBA" id="ARBA00022670"/>
    </source>
</evidence>
<comment type="function">
    <text evidence="8">Presumably involved in the processing and regular turnover of intracellular proteins. Catalyzes the removal of unsubstituted N-terminal amino acids from various peptides.</text>
</comment>
<dbReference type="Gene3D" id="3.40.220.10">
    <property type="entry name" value="Leucine Aminopeptidase, subunit E, domain 1"/>
    <property type="match status" value="1"/>
</dbReference>
<keyword evidence="8" id="KW-0963">Cytoplasm</keyword>
<feature type="active site" evidence="8">
    <location>
        <position position="353"/>
    </location>
</feature>
<feature type="binding site" evidence="8">
    <location>
        <position position="349"/>
    </location>
    <ligand>
        <name>Mn(2+)</name>
        <dbReference type="ChEBI" id="CHEBI:29035"/>
        <label>1</label>
    </ligand>
</feature>
<comment type="caution">
    <text evidence="10">The sequence shown here is derived from an EMBL/GenBank/DDBJ whole genome shotgun (WGS) entry which is preliminary data.</text>
</comment>
<feature type="binding site" evidence="8">
    <location>
        <position position="272"/>
    </location>
    <ligand>
        <name>Mn(2+)</name>
        <dbReference type="ChEBI" id="CHEBI:29035"/>
        <label>1</label>
    </ligand>
</feature>
<dbReference type="PANTHER" id="PTHR11963">
    <property type="entry name" value="LEUCINE AMINOPEPTIDASE-RELATED"/>
    <property type="match status" value="1"/>
</dbReference>
<feature type="binding site" evidence="8">
    <location>
        <position position="272"/>
    </location>
    <ligand>
        <name>Mn(2+)</name>
        <dbReference type="ChEBI" id="CHEBI:29035"/>
        <label>2</label>
    </ligand>
</feature>
<keyword evidence="8" id="KW-0479">Metal-binding</keyword>
<dbReference type="InterPro" id="IPR011356">
    <property type="entry name" value="Leucine_aapep/pepB"/>
</dbReference>
<evidence type="ECO:0000256" key="8">
    <source>
        <dbReference type="HAMAP-Rule" id="MF_00181"/>
    </source>
</evidence>
<organism evidence="10 11">
    <name type="scientific">Shewanella intestini</name>
    <dbReference type="NCBI Taxonomy" id="2017544"/>
    <lineage>
        <taxon>Bacteria</taxon>
        <taxon>Pseudomonadati</taxon>
        <taxon>Pseudomonadota</taxon>
        <taxon>Gammaproteobacteria</taxon>
        <taxon>Alteromonadales</taxon>
        <taxon>Shewanellaceae</taxon>
        <taxon>Shewanella</taxon>
    </lineage>
</organism>
<feature type="binding site" evidence="8">
    <location>
        <position position="351"/>
    </location>
    <ligand>
        <name>Mn(2+)</name>
        <dbReference type="ChEBI" id="CHEBI:29035"/>
        <label>2</label>
    </ligand>
</feature>
<dbReference type="GO" id="GO:0004177">
    <property type="term" value="F:aminopeptidase activity"/>
    <property type="evidence" value="ECO:0007669"/>
    <property type="project" value="UniProtKB-KW"/>
</dbReference>
<dbReference type="Pfam" id="PF00883">
    <property type="entry name" value="Peptidase_M17"/>
    <property type="match status" value="1"/>
</dbReference>
<evidence type="ECO:0000256" key="4">
    <source>
        <dbReference type="ARBA" id="ARBA00022438"/>
    </source>
</evidence>